<name>A0ACB9WXV9_CHAAC</name>
<evidence type="ECO:0000313" key="2">
    <source>
        <dbReference type="Proteomes" id="UP001057452"/>
    </source>
</evidence>
<accession>A0ACB9WXV9</accession>
<gene>
    <name evidence="1" type="ORF">KUCAC02_004149</name>
</gene>
<evidence type="ECO:0000313" key="1">
    <source>
        <dbReference type="EMBL" id="KAI4818852.1"/>
    </source>
</evidence>
<keyword evidence="2" id="KW-1185">Reference proteome</keyword>
<sequence length="64" mass="7402">RKDEEVIFTLIRVAFRVLPRHIVDQRPRKHPLSDPDLSLSVWWGGSPLLNGNLCVVVEDKLLQE</sequence>
<proteinExistence type="predicted"/>
<organism evidence="1 2">
    <name type="scientific">Chaenocephalus aceratus</name>
    <name type="common">Blackfin icefish</name>
    <name type="synonym">Chaenichthys aceratus</name>
    <dbReference type="NCBI Taxonomy" id="36190"/>
    <lineage>
        <taxon>Eukaryota</taxon>
        <taxon>Metazoa</taxon>
        <taxon>Chordata</taxon>
        <taxon>Craniata</taxon>
        <taxon>Vertebrata</taxon>
        <taxon>Euteleostomi</taxon>
        <taxon>Actinopterygii</taxon>
        <taxon>Neopterygii</taxon>
        <taxon>Teleostei</taxon>
        <taxon>Neoteleostei</taxon>
        <taxon>Acanthomorphata</taxon>
        <taxon>Eupercaria</taxon>
        <taxon>Perciformes</taxon>
        <taxon>Notothenioidei</taxon>
        <taxon>Channichthyidae</taxon>
        <taxon>Chaenocephalus</taxon>
    </lineage>
</organism>
<protein>
    <submittedName>
        <fullName evidence="1">Uncharacterized protein</fullName>
    </submittedName>
</protein>
<dbReference type="EMBL" id="CM043794">
    <property type="protein sequence ID" value="KAI4818852.1"/>
    <property type="molecule type" value="Genomic_DNA"/>
</dbReference>
<feature type="non-terminal residue" evidence="1">
    <location>
        <position position="64"/>
    </location>
</feature>
<comment type="caution">
    <text evidence="1">The sequence shown here is derived from an EMBL/GenBank/DDBJ whole genome shotgun (WGS) entry which is preliminary data.</text>
</comment>
<dbReference type="Proteomes" id="UP001057452">
    <property type="component" value="Chromosome 10"/>
</dbReference>
<reference evidence="1" key="1">
    <citation type="submission" date="2022-05" db="EMBL/GenBank/DDBJ databases">
        <title>Chromosome-level genome of Chaenocephalus aceratus.</title>
        <authorList>
            <person name="Park H."/>
        </authorList>
    </citation>
    <scope>NUCLEOTIDE SEQUENCE</scope>
    <source>
        <strain evidence="1">KU_202001</strain>
    </source>
</reference>
<feature type="non-terminal residue" evidence="1">
    <location>
        <position position="1"/>
    </location>
</feature>